<dbReference type="GeneID" id="77730195"/>
<dbReference type="EMBL" id="JAKWFO010000001">
    <property type="protein sequence ID" value="KAI9639841.1"/>
    <property type="molecule type" value="Genomic_DNA"/>
</dbReference>
<evidence type="ECO:0000313" key="3">
    <source>
        <dbReference type="Proteomes" id="UP001164286"/>
    </source>
</evidence>
<feature type="signal peptide" evidence="1">
    <location>
        <begin position="1"/>
        <end position="28"/>
    </location>
</feature>
<protein>
    <submittedName>
        <fullName evidence="2">Uncharacterized protein</fullName>
    </submittedName>
</protein>
<accession>A0AA38LYY6</accession>
<dbReference type="InterPro" id="IPR013726">
    <property type="entry name" value="Mitofissin"/>
</dbReference>
<evidence type="ECO:0000256" key="1">
    <source>
        <dbReference type="SAM" id="SignalP"/>
    </source>
</evidence>
<proteinExistence type="predicted"/>
<sequence>MFGLGLGRLTRWTFELIALSTIIAGVRRSTGFGPHTALIHDRTIRSFLDGYFNLGETVFSTVAAYVVNSPYFRKQIA</sequence>
<dbReference type="Pfam" id="PF08520">
    <property type="entry name" value="Mitofissin"/>
    <property type="match status" value="1"/>
</dbReference>
<dbReference type="GO" id="GO:0005737">
    <property type="term" value="C:cytoplasm"/>
    <property type="evidence" value="ECO:0007669"/>
    <property type="project" value="TreeGrafter"/>
</dbReference>
<dbReference type="PANTHER" id="PTHR28075:SF3">
    <property type="entry name" value="DUF1748-DOMAIN-CONTAINING PROTEIN"/>
    <property type="match status" value="1"/>
</dbReference>
<evidence type="ECO:0000313" key="2">
    <source>
        <dbReference type="EMBL" id="KAI9639841.1"/>
    </source>
</evidence>
<dbReference type="AlphaFoldDB" id="A0AA38LYY6"/>
<keyword evidence="3" id="KW-1185">Reference proteome</keyword>
<reference evidence="2" key="1">
    <citation type="journal article" date="2022" name="G3 (Bethesda)">
        <title>High quality genome of the basidiomycete yeast Dioszegia hungarica PDD-24b-2 isolated from cloud water.</title>
        <authorList>
            <person name="Jarrige D."/>
            <person name="Haridas S."/>
            <person name="Bleykasten-Grosshans C."/>
            <person name="Joly M."/>
            <person name="Nadalig T."/>
            <person name="Sancelme M."/>
            <person name="Vuilleumier S."/>
            <person name="Grigoriev I.V."/>
            <person name="Amato P."/>
            <person name="Bringel F."/>
        </authorList>
    </citation>
    <scope>NUCLEOTIDE SEQUENCE</scope>
    <source>
        <strain evidence="2">PDD-24b-2</strain>
    </source>
</reference>
<name>A0AA38LYY6_9TREE</name>
<dbReference type="Proteomes" id="UP001164286">
    <property type="component" value="Unassembled WGS sequence"/>
</dbReference>
<comment type="caution">
    <text evidence="2">The sequence shown here is derived from an EMBL/GenBank/DDBJ whole genome shotgun (WGS) entry which is preliminary data.</text>
</comment>
<gene>
    <name evidence="2" type="ORF">MKK02DRAFT_40168</name>
</gene>
<feature type="chain" id="PRO_5041412570" evidence="1">
    <location>
        <begin position="29"/>
        <end position="77"/>
    </location>
</feature>
<dbReference type="RefSeq" id="XP_052949618.1">
    <property type="nucleotide sequence ID" value="XM_053090990.1"/>
</dbReference>
<organism evidence="2 3">
    <name type="scientific">Dioszegia hungarica</name>
    <dbReference type="NCBI Taxonomy" id="4972"/>
    <lineage>
        <taxon>Eukaryota</taxon>
        <taxon>Fungi</taxon>
        <taxon>Dikarya</taxon>
        <taxon>Basidiomycota</taxon>
        <taxon>Agaricomycotina</taxon>
        <taxon>Tremellomycetes</taxon>
        <taxon>Tremellales</taxon>
        <taxon>Bulleribasidiaceae</taxon>
        <taxon>Dioszegia</taxon>
    </lineage>
</organism>
<keyword evidence="1" id="KW-0732">Signal</keyword>
<dbReference type="PANTHER" id="PTHR28075">
    <property type="entry name" value="CHROMOSOME 16, WHOLE GENOME SHOTGUN SEQUENCE"/>
    <property type="match status" value="1"/>
</dbReference>